<dbReference type="GO" id="GO:0033971">
    <property type="term" value="F:hydroxyisourate hydrolase activity"/>
    <property type="evidence" value="ECO:0007669"/>
    <property type="project" value="UniProtKB-EC"/>
</dbReference>
<dbReference type="CDD" id="cd05822">
    <property type="entry name" value="TLP_HIUase"/>
    <property type="match status" value="1"/>
</dbReference>
<keyword evidence="8 9" id="KW-0378">Hydrolase</keyword>
<dbReference type="PANTHER" id="PTHR10395:SF7">
    <property type="entry name" value="5-HYDROXYISOURATE HYDROLASE"/>
    <property type="match status" value="1"/>
</dbReference>
<organism evidence="11 12">
    <name type="scientific">Thiomicrorhabdus heinhorstiae</name>
    <dbReference type="NCBI Taxonomy" id="2748010"/>
    <lineage>
        <taxon>Bacteria</taxon>
        <taxon>Pseudomonadati</taxon>
        <taxon>Pseudomonadota</taxon>
        <taxon>Gammaproteobacteria</taxon>
        <taxon>Thiotrichales</taxon>
        <taxon>Piscirickettsiaceae</taxon>
        <taxon>Thiomicrorhabdus</taxon>
    </lineage>
</organism>
<comment type="catalytic activity">
    <reaction evidence="1 9">
        <text>5-hydroxyisourate + H2O = 5-hydroxy-2-oxo-4-ureido-2,5-dihydro-1H-imidazole-5-carboxylate + H(+)</text>
        <dbReference type="Rhea" id="RHEA:23736"/>
        <dbReference type="ChEBI" id="CHEBI:15377"/>
        <dbReference type="ChEBI" id="CHEBI:15378"/>
        <dbReference type="ChEBI" id="CHEBI:18072"/>
        <dbReference type="ChEBI" id="CHEBI:58639"/>
        <dbReference type="EC" id="3.5.2.17"/>
    </reaction>
</comment>
<dbReference type="InterPro" id="IPR023419">
    <property type="entry name" value="Transthyretin_CS"/>
</dbReference>
<evidence type="ECO:0000259" key="10">
    <source>
        <dbReference type="Pfam" id="PF00576"/>
    </source>
</evidence>
<dbReference type="InterPro" id="IPR014306">
    <property type="entry name" value="Hydroxyisourate_hydrolase"/>
</dbReference>
<keyword evidence="7 9" id="KW-0659">Purine metabolism</keyword>
<evidence type="ECO:0000313" key="12">
    <source>
        <dbReference type="Proteomes" id="UP001193680"/>
    </source>
</evidence>
<dbReference type="PROSITE" id="PS00768">
    <property type="entry name" value="TRANSTHYRETIN_1"/>
    <property type="match status" value="1"/>
</dbReference>
<evidence type="ECO:0000256" key="7">
    <source>
        <dbReference type="ARBA" id="ARBA00022631"/>
    </source>
</evidence>
<dbReference type="InterPro" id="IPR036817">
    <property type="entry name" value="Transthyretin/HIU_hydrolase_sf"/>
</dbReference>
<dbReference type="Pfam" id="PF00576">
    <property type="entry name" value="Transthyretin"/>
    <property type="match status" value="1"/>
</dbReference>
<evidence type="ECO:0000256" key="4">
    <source>
        <dbReference type="ARBA" id="ARBA00011881"/>
    </source>
</evidence>
<dbReference type="InterPro" id="IPR000895">
    <property type="entry name" value="Transthyretin/HIU_hydrolase"/>
</dbReference>
<evidence type="ECO:0000256" key="1">
    <source>
        <dbReference type="ARBA" id="ARBA00001043"/>
    </source>
</evidence>
<dbReference type="Gene3D" id="2.60.40.180">
    <property type="entry name" value="Transthyretin/hydroxyisourate hydrolase domain"/>
    <property type="match status" value="1"/>
</dbReference>
<evidence type="ECO:0000256" key="3">
    <source>
        <dbReference type="ARBA" id="ARBA00009850"/>
    </source>
</evidence>
<reference evidence="11 12" key="1">
    <citation type="submission" date="2020-06" db="EMBL/GenBank/DDBJ databases">
        <authorList>
            <person name="Scott K."/>
        </authorList>
    </citation>
    <scope>NUCLEOTIDE SEQUENCE [LARGE SCALE GENOMIC DNA]</scope>
    <source>
        <strain evidence="11 12">HH1</strain>
    </source>
</reference>
<dbReference type="Proteomes" id="UP001193680">
    <property type="component" value="Unassembled WGS sequence"/>
</dbReference>
<proteinExistence type="inferred from homology"/>
<evidence type="ECO:0000313" key="11">
    <source>
        <dbReference type="EMBL" id="MBF6058491.1"/>
    </source>
</evidence>
<evidence type="ECO:0000256" key="5">
    <source>
        <dbReference type="ARBA" id="ARBA00012609"/>
    </source>
</evidence>
<dbReference type="NCBIfam" id="TIGR02962">
    <property type="entry name" value="hdxy_isourate"/>
    <property type="match status" value="1"/>
</dbReference>
<evidence type="ECO:0000256" key="9">
    <source>
        <dbReference type="RuleBase" id="RU361270"/>
    </source>
</evidence>
<keyword evidence="12" id="KW-1185">Reference proteome</keyword>
<dbReference type="InterPro" id="IPR023416">
    <property type="entry name" value="Transthyretin/HIU_hydrolase_d"/>
</dbReference>
<dbReference type="PRINTS" id="PR00189">
    <property type="entry name" value="TRNSTHYRETIN"/>
</dbReference>
<dbReference type="RefSeq" id="WP_185978636.1">
    <property type="nucleotide sequence ID" value="NZ_JACBGI020000019.1"/>
</dbReference>
<comment type="subunit">
    <text evidence="4 9">Homotetramer.</text>
</comment>
<accession>A0ABS0C078</accession>
<dbReference type="PROSITE" id="PS00769">
    <property type="entry name" value="TRANSTHYRETIN_2"/>
    <property type="match status" value="1"/>
</dbReference>
<evidence type="ECO:0000256" key="6">
    <source>
        <dbReference type="ARBA" id="ARBA00017539"/>
    </source>
</evidence>
<comment type="caution">
    <text evidence="11">The sequence shown here is derived from an EMBL/GenBank/DDBJ whole genome shotgun (WGS) entry which is preliminary data.</text>
</comment>
<sequence>MSQANLSTHILDASLGKPAGGVPITLYKIEDDGETEICSLTTNSDGRTDHGFFPEGCMQSGVYKLVFAVEDYLQTVHKDLIGEMPFWGNISIEFRIGDLNRSYHIPLLLSPYSYSTYRGS</sequence>
<reference evidence="11 12" key="2">
    <citation type="submission" date="2020-11" db="EMBL/GenBank/DDBJ databases">
        <title>Sulfur oxidizing isolate from Hospital Hole Sinkhole.</title>
        <authorList>
            <person name="Scott K.M."/>
        </authorList>
    </citation>
    <scope>NUCLEOTIDE SEQUENCE [LARGE SCALE GENOMIC DNA]</scope>
    <source>
        <strain evidence="11 12">HH1</strain>
    </source>
</reference>
<evidence type="ECO:0000256" key="8">
    <source>
        <dbReference type="ARBA" id="ARBA00022801"/>
    </source>
</evidence>
<dbReference type="EC" id="3.5.2.17" evidence="5 9"/>
<dbReference type="EMBL" id="JACBGI020000019">
    <property type="protein sequence ID" value="MBF6058491.1"/>
    <property type="molecule type" value="Genomic_DNA"/>
</dbReference>
<protein>
    <recommendedName>
        <fullName evidence="6 9">5-hydroxyisourate hydrolase</fullName>
        <shortName evidence="9">HIU hydrolase</shortName>
        <shortName evidence="9">HIUHase</shortName>
        <ecNumber evidence="5 9">3.5.2.17</ecNumber>
    </recommendedName>
</protein>
<name>A0ABS0C078_9GAMM</name>
<dbReference type="PANTHER" id="PTHR10395">
    <property type="entry name" value="URICASE AND TRANSTHYRETIN-RELATED"/>
    <property type="match status" value="1"/>
</dbReference>
<comment type="function">
    <text evidence="2">Catalyzes the hydrolysis of 5-hydroxyisourate (HIU) to 2-oxo-4-hydroxy-4-carboxy-5-ureidoimidazoline (OHCU).</text>
</comment>
<gene>
    <name evidence="11" type="primary">uraH</name>
    <name evidence="11" type="ORF">H8792_009065</name>
</gene>
<feature type="domain" description="Transthyretin/hydroxyisourate hydrolase" evidence="10">
    <location>
        <begin position="6"/>
        <end position="119"/>
    </location>
</feature>
<dbReference type="SUPFAM" id="SSF49472">
    <property type="entry name" value="Transthyretin (synonym: prealbumin)"/>
    <property type="match status" value="1"/>
</dbReference>
<dbReference type="InterPro" id="IPR023418">
    <property type="entry name" value="Thyroxine_BS"/>
</dbReference>
<comment type="similarity">
    <text evidence="3 9">Belongs to the transthyretin family. 5-hydroxyisourate hydrolase subfamily.</text>
</comment>
<evidence type="ECO:0000256" key="2">
    <source>
        <dbReference type="ARBA" id="ARBA00002704"/>
    </source>
</evidence>